<evidence type="ECO:0000259" key="6">
    <source>
        <dbReference type="PROSITE" id="PS01124"/>
    </source>
</evidence>
<evidence type="ECO:0000256" key="3">
    <source>
        <dbReference type="ARBA" id="ARBA00023125"/>
    </source>
</evidence>
<protein>
    <submittedName>
        <fullName evidence="7">AraC family transcriptional regulator</fullName>
    </submittedName>
</protein>
<dbReference type="RefSeq" id="WP_169147488.1">
    <property type="nucleotide sequence ID" value="NZ_JABBGA010000020.1"/>
</dbReference>
<evidence type="ECO:0000313" key="8">
    <source>
        <dbReference type="Proteomes" id="UP000580043"/>
    </source>
</evidence>
<evidence type="ECO:0000256" key="4">
    <source>
        <dbReference type="ARBA" id="ARBA00023159"/>
    </source>
</evidence>
<evidence type="ECO:0000256" key="1">
    <source>
        <dbReference type="ARBA" id="ARBA00022491"/>
    </source>
</evidence>
<evidence type="ECO:0000313" key="7">
    <source>
        <dbReference type="EMBL" id="NML27954.1"/>
    </source>
</evidence>
<feature type="domain" description="HTH araC/xylS-type" evidence="6">
    <location>
        <begin position="157"/>
        <end position="258"/>
    </location>
</feature>
<keyword evidence="2" id="KW-0805">Transcription regulation</keyword>
<proteinExistence type="predicted"/>
<dbReference type="CDD" id="cd06124">
    <property type="entry name" value="cupin_NimR-like_N"/>
    <property type="match status" value="1"/>
</dbReference>
<dbReference type="FunFam" id="1.10.10.60:FF:000132">
    <property type="entry name" value="AraC family transcriptional regulator"/>
    <property type="match status" value="1"/>
</dbReference>
<dbReference type="InterPro" id="IPR018060">
    <property type="entry name" value="HTH_AraC"/>
</dbReference>
<dbReference type="Gene3D" id="2.60.120.10">
    <property type="entry name" value="Jelly Rolls"/>
    <property type="match status" value="1"/>
</dbReference>
<dbReference type="Proteomes" id="UP000580043">
    <property type="component" value="Unassembled WGS sequence"/>
</dbReference>
<sequence length="261" mass="28636">MQTTHKRSIPRLPGLPRPLYNRHETLAPGSWTEEHSHPWCQLSYAARGVLGVRTPSFDHAAPPHHAVWIPPDVPHQVVNRREAEMRSLYLSREAAAGLPAESCILEISPLIRELIRRIGELPVEYDEDGPPGRLVAVLVDELAAARRAPFGLPLPSDRRLVAICSALEQAPDDDRTLTEWAANAGASARTLARLFIKETGLGFGEWRQRLRLLLSLDALEAGESVTRVALAHGYNSTSAFIAAFRGAFGASPGELRDRSGT</sequence>
<dbReference type="AlphaFoldDB" id="A0A848G9L3"/>
<reference evidence="7 8" key="1">
    <citation type="submission" date="2020-04" db="EMBL/GenBank/DDBJ databases">
        <title>Zoogloea sp. G-4-1-14 isolated from soil.</title>
        <authorList>
            <person name="Dahal R.H."/>
        </authorList>
    </citation>
    <scope>NUCLEOTIDE SEQUENCE [LARGE SCALE GENOMIC DNA]</scope>
    <source>
        <strain evidence="7 8">G-4-1-14</strain>
    </source>
</reference>
<dbReference type="SMART" id="SM00342">
    <property type="entry name" value="HTH_ARAC"/>
    <property type="match status" value="1"/>
</dbReference>
<comment type="caution">
    <text evidence="7">The sequence shown here is derived from an EMBL/GenBank/DDBJ whole genome shotgun (WGS) entry which is preliminary data.</text>
</comment>
<dbReference type="InterPro" id="IPR020449">
    <property type="entry name" value="Tscrpt_reg_AraC-type_HTH"/>
</dbReference>
<dbReference type="SUPFAM" id="SSF46689">
    <property type="entry name" value="Homeodomain-like"/>
    <property type="match status" value="1"/>
</dbReference>
<dbReference type="GO" id="GO:0003700">
    <property type="term" value="F:DNA-binding transcription factor activity"/>
    <property type="evidence" value="ECO:0007669"/>
    <property type="project" value="InterPro"/>
</dbReference>
<dbReference type="PANTHER" id="PTHR11019">
    <property type="entry name" value="HTH-TYPE TRANSCRIPTIONAL REGULATOR NIMR"/>
    <property type="match status" value="1"/>
</dbReference>
<keyword evidence="1" id="KW-0678">Repressor</keyword>
<dbReference type="PROSITE" id="PS01124">
    <property type="entry name" value="HTH_ARAC_FAMILY_2"/>
    <property type="match status" value="1"/>
</dbReference>
<gene>
    <name evidence="7" type="ORF">HHL15_19525</name>
</gene>
<evidence type="ECO:0000256" key="2">
    <source>
        <dbReference type="ARBA" id="ARBA00023015"/>
    </source>
</evidence>
<keyword evidence="3" id="KW-0238">DNA-binding</keyword>
<dbReference type="PRINTS" id="PR00032">
    <property type="entry name" value="HTHARAC"/>
</dbReference>
<dbReference type="GO" id="GO:0043565">
    <property type="term" value="F:sequence-specific DNA binding"/>
    <property type="evidence" value="ECO:0007669"/>
    <property type="project" value="InterPro"/>
</dbReference>
<dbReference type="Gene3D" id="1.10.10.60">
    <property type="entry name" value="Homeodomain-like"/>
    <property type="match status" value="1"/>
</dbReference>
<dbReference type="Pfam" id="PF02311">
    <property type="entry name" value="AraC_binding"/>
    <property type="match status" value="1"/>
</dbReference>
<keyword evidence="8" id="KW-1185">Reference proteome</keyword>
<dbReference type="InterPro" id="IPR003313">
    <property type="entry name" value="AraC-bd"/>
</dbReference>
<dbReference type="Pfam" id="PF12833">
    <property type="entry name" value="HTH_18"/>
    <property type="match status" value="1"/>
</dbReference>
<dbReference type="SUPFAM" id="SSF51182">
    <property type="entry name" value="RmlC-like cupins"/>
    <property type="match status" value="1"/>
</dbReference>
<dbReference type="EMBL" id="JABBGA010000020">
    <property type="protein sequence ID" value="NML27954.1"/>
    <property type="molecule type" value="Genomic_DNA"/>
</dbReference>
<organism evidence="7 8">
    <name type="scientific">Zoogloea dura</name>
    <dbReference type="NCBI Taxonomy" id="2728840"/>
    <lineage>
        <taxon>Bacteria</taxon>
        <taxon>Pseudomonadati</taxon>
        <taxon>Pseudomonadota</taxon>
        <taxon>Betaproteobacteria</taxon>
        <taxon>Rhodocyclales</taxon>
        <taxon>Zoogloeaceae</taxon>
        <taxon>Zoogloea</taxon>
    </lineage>
</organism>
<name>A0A848G9L3_9RHOO</name>
<keyword evidence="4" id="KW-0010">Activator</keyword>
<dbReference type="InterPro" id="IPR009057">
    <property type="entry name" value="Homeodomain-like_sf"/>
</dbReference>
<dbReference type="PANTHER" id="PTHR11019:SF159">
    <property type="entry name" value="TRANSCRIPTIONAL REGULATOR-RELATED"/>
    <property type="match status" value="1"/>
</dbReference>
<accession>A0A848G9L3</accession>
<dbReference type="InterPro" id="IPR014710">
    <property type="entry name" value="RmlC-like_jellyroll"/>
</dbReference>
<keyword evidence="5" id="KW-0804">Transcription</keyword>
<evidence type="ECO:0000256" key="5">
    <source>
        <dbReference type="ARBA" id="ARBA00023163"/>
    </source>
</evidence>
<dbReference type="InterPro" id="IPR011051">
    <property type="entry name" value="RmlC_Cupin_sf"/>
</dbReference>